<evidence type="ECO:0000256" key="1">
    <source>
        <dbReference type="ARBA" id="ARBA00022553"/>
    </source>
</evidence>
<dbReference type="Gene3D" id="6.10.250.690">
    <property type="match status" value="1"/>
</dbReference>
<dbReference type="InterPro" id="IPR016032">
    <property type="entry name" value="Sig_transdc_resp-reg_C-effctor"/>
</dbReference>
<evidence type="ECO:0000256" key="7">
    <source>
        <dbReference type="PROSITE-ProRule" id="PRU01091"/>
    </source>
</evidence>
<dbReference type="SMART" id="SM00862">
    <property type="entry name" value="Trans_reg_C"/>
    <property type="match status" value="1"/>
</dbReference>
<evidence type="ECO:0000256" key="6">
    <source>
        <dbReference type="PROSITE-ProRule" id="PRU00169"/>
    </source>
</evidence>
<keyword evidence="2" id="KW-0902">Two-component regulatory system</keyword>
<dbReference type="SUPFAM" id="SSF52172">
    <property type="entry name" value="CheY-like"/>
    <property type="match status" value="1"/>
</dbReference>
<feature type="DNA-binding region" description="OmpR/PhoB-type" evidence="7">
    <location>
        <begin position="131"/>
        <end position="231"/>
    </location>
</feature>
<keyword evidence="5" id="KW-0804">Transcription</keyword>
<dbReference type="Gene3D" id="1.10.10.10">
    <property type="entry name" value="Winged helix-like DNA-binding domain superfamily/Winged helix DNA-binding domain"/>
    <property type="match status" value="1"/>
</dbReference>
<dbReference type="InterPro" id="IPR039420">
    <property type="entry name" value="WalR-like"/>
</dbReference>
<dbReference type="PROSITE" id="PS50110">
    <property type="entry name" value="RESPONSE_REGULATORY"/>
    <property type="match status" value="1"/>
</dbReference>
<accession>A0A1I3H0A8</accession>
<sequence length="237" mass="26698">MTPRKILIIDDETKVRTVLRKAFESEGFDVVEAGDIATARRHLTATPLDLVTLDLNLRGEDGLDLAREIRSMRQIPIIMITGKGDVIDRVVGLELGADDYIAKPFHLREVLARVKTVFRRSARDPGVPNCVESQTLDGLIIDLDRMDVRDRDGQSCEVTAADVRLLRAFVDNPLRPLSRDRLMDLVNGTDWSPLDRTIDNQVARLRKKIERDPANPELIRTVRGVGYMLAERPVPQA</sequence>
<dbReference type="STRING" id="390807.SAMN04488095_0400"/>
<dbReference type="GO" id="GO:0032993">
    <property type="term" value="C:protein-DNA complex"/>
    <property type="evidence" value="ECO:0007669"/>
    <property type="project" value="TreeGrafter"/>
</dbReference>
<feature type="domain" description="OmpR/PhoB-type" evidence="9">
    <location>
        <begin position="131"/>
        <end position="231"/>
    </location>
</feature>
<dbReference type="PANTHER" id="PTHR48111">
    <property type="entry name" value="REGULATOR OF RPOS"/>
    <property type="match status" value="1"/>
</dbReference>
<dbReference type="CDD" id="cd00383">
    <property type="entry name" value="trans_reg_C"/>
    <property type="match status" value="1"/>
</dbReference>
<dbReference type="InterPro" id="IPR036388">
    <property type="entry name" value="WH-like_DNA-bd_sf"/>
</dbReference>
<evidence type="ECO:0000256" key="3">
    <source>
        <dbReference type="ARBA" id="ARBA00023015"/>
    </source>
</evidence>
<proteinExistence type="predicted"/>
<organism evidence="10 11">
    <name type="scientific">Jannaschia pohangensis</name>
    <dbReference type="NCBI Taxonomy" id="390807"/>
    <lineage>
        <taxon>Bacteria</taxon>
        <taxon>Pseudomonadati</taxon>
        <taxon>Pseudomonadota</taxon>
        <taxon>Alphaproteobacteria</taxon>
        <taxon>Rhodobacterales</taxon>
        <taxon>Roseobacteraceae</taxon>
        <taxon>Jannaschia</taxon>
    </lineage>
</organism>
<keyword evidence="4 7" id="KW-0238">DNA-binding</keyword>
<evidence type="ECO:0000256" key="2">
    <source>
        <dbReference type="ARBA" id="ARBA00023012"/>
    </source>
</evidence>
<dbReference type="AlphaFoldDB" id="A0A1I3H0A8"/>
<dbReference type="GO" id="GO:0000156">
    <property type="term" value="F:phosphorelay response regulator activity"/>
    <property type="evidence" value="ECO:0007669"/>
    <property type="project" value="TreeGrafter"/>
</dbReference>
<protein>
    <submittedName>
        <fullName evidence="10">DNA-binding response regulator, OmpR family, contains REC and winged-helix (WHTH) domain</fullName>
    </submittedName>
</protein>
<name>A0A1I3H0A8_9RHOB</name>
<dbReference type="PANTHER" id="PTHR48111:SF4">
    <property type="entry name" value="DNA-BINDING DUAL TRANSCRIPTIONAL REGULATOR OMPR"/>
    <property type="match status" value="1"/>
</dbReference>
<dbReference type="OrthoDB" id="9802426at2"/>
<evidence type="ECO:0000313" key="11">
    <source>
        <dbReference type="Proteomes" id="UP000199110"/>
    </source>
</evidence>
<keyword evidence="11" id="KW-1185">Reference proteome</keyword>
<dbReference type="SUPFAM" id="SSF46894">
    <property type="entry name" value="C-terminal effector domain of the bipartite response regulators"/>
    <property type="match status" value="1"/>
</dbReference>
<evidence type="ECO:0000259" key="8">
    <source>
        <dbReference type="PROSITE" id="PS50110"/>
    </source>
</evidence>
<evidence type="ECO:0000259" key="9">
    <source>
        <dbReference type="PROSITE" id="PS51755"/>
    </source>
</evidence>
<feature type="domain" description="Response regulatory" evidence="8">
    <location>
        <begin position="5"/>
        <end position="118"/>
    </location>
</feature>
<dbReference type="GO" id="GO:0006355">
    <property type="term" value="P:regulation of DNA-templated transcription"/>
    <property type="evidence" value="ECO:0007669"/>
    <property type="project" value="InterPro"/>
</dbReference>
<evidence type="ECO:0000256" key="5">
    <source>
        <dbReference type="ARBA" id="ARBA00023163"/>
    </source>
</evidence>
<keyword evidence="1 6" id="KW-0597">Phosphoprotein</keyword>
<dbReference type="GO" id="GO:0000976">
    <property type="term" value="F:transcription cis-regulatory region binding"/>
    <property type="evidence" value="ECO:0007669"/>
    <property type="project" value="TreeGrafter"/>
</dbReference>
<dbReference type="InterPro" id="IPR001789">
    <property type="entry name" value="Sig_transdc_resp-reg_receiver"/>
</dbReference>
<dbReference type="Proteomes" id="UP000199110">
    <property type="component" value="Unassembled WGS sequence"/>
</dbReference>
<dbReference type="RefSeq" id="WP_092776599.1">
    <property type="nucleotide sequence ID" value="NZ_FORA01000001.1"/>
</dbReference>
<dbReference type="GO" id="GO:0005829">
    <property type="term" value="C:cytosol"/>
    <property type="evidence" value="ECO:0007669"/>
    <property type="project" value="TreeGrafter"/>
</dbReference>
<dbReference type="InterPro" id="IPR001867">
    <property type="entry name" value="OmpR/PhoB-type_DNA-bd"/>
</dbReference>
<feature type="modified residue" description="4-aspartylphosphate" evidence="6">
    <location>
        <position position="54"/>
    </location>
</feature>
<dbReference type="Gene3D" id="3.40.50.2300">
    <property type="match status" value="1"/>
</dbReference>
<dbReference type="SMART" id="SM00448">
    <property type="entry name" value="REC"/>
    <property type="match status" value="1"/>
</dbReference>
<dbReference type="Pfam" id="PF00072">
    <property type="entry name" value="Response_reg"/>
    <property type="match status" value="1"/>
</dbReference>
<evidence type="ECO:0000256" key="4">
    <source>
        <dbReference type="ARBA" id="ARBA00023125"/>
    </source>
</evidence>
<gene>
    <name evidence="10" type="ORF">SAMN04488095_0400</name>
</gene>
<evidence type="ECO:0000313" key="10">
    <source>
        <dbReference type="EMBL" id="SFI28970.1"/>
    </source>
</evidence>
<dbReference type="PROSITE" id="PS51755">
    <property type="entry name" value="OMPR_PHOB"/>
    <property type="match status" value="1"/>
</dbReference>
<dbReference type="EMBL" id="FORA01000001">
    <property type="protein sequence ID" value="SFI28970.1"/>
    <property type="molecule type" value="Genomic_DNA"/>
</dbReference>
<dbReference type="InterPro" id="IPR011006">
    <property type="entry name" value="CheY-like_superfamily"/>
</dbReference>
<keyword evidence="3" id="KW-0805">Transcription regulation</keyword>
<reference evidence="10 11" key="1">
    <citation type="submission" date="2016-10" db="EMBL/GenBank/DDBJ databases">
        <authorList>
            <person name="de Groot N.N."/>
        </authorList>
    </citation>
    <scope>NUCLEOTIDE SEQUENCE [LARGE SCALE GENOMIC DNA]</scope>
    <source>
        <strain evidence="10 11">DSM 19073</strain>
    </source>
</reference>
<dbReference type="Pfam" id="PF00486">
    <property type="entry name" value="Trans_reg_C"/>
    <property type="match status" value="1"/>
</dbReference>